<dbReference type="Proteomes" id="UP000641386">
    <property type="component" value="Unassembled WGS sequence"/>
</dbReference>
<comment type="caution">
    <text evidence="3">The sequence shown here is derived from an EMBL/GenBank/DDBJ whole genome shotgun (WGS) entry which is preliminary data.</text>
</comment>
<name>A0A919DLD9_9ACTN</name>
<dbReference type="PROSITE" id="PS51257">
    <property type="entry name" value="PROKAR_LIPOPROTEIN"/>
    <property type="match status" value="1"/>
</dbReference>
<keyword evidence="4" id="KW-1185">Reference proteome</keyword>
<evidence type="ECO:0000313" key="3">
    <source>
        <dbReference type="EMBL" id="GHE54080.1"/>
    </source>
</evidence>
<dbReference type="EMBL" id="BNBC01000001">
    <property type="protein sequence ID" value="GHE54080.1"/>
    <property type="molecule type" value="Genomic_DNA"/>
</dbReference>
<dbReference type="AlphaFoldDB" id="A0A919DLD9"/>
<gene>
    <name evidence="3" type="ORF">GCM10014715_03750</name>
</gene>
<dbReference type="RefSeq" id="WP_189895703.1">
    <property type="nucleotide sequence ID" value="NZ_BNBC01000001.1"/>
</dbReference>
<organism evidence="3 4">
    <name type="scientific">Streptomyces spiralis</name>
    <dbReference type="NCBI Taxonomy" id="66376"/>
    <lineage>
        <taxon>Bacteria</taxon>
        <taxon>Bacillati</taxon>
        <taxon>Actinomycetota</taxon>
        <taxon>Actinomycetes</taxon>
        <taxon>Kitasatosporales</taxon>
        <taxon>Streptomycetaceae</taxon>
        <taxon>Streptomyces</taxon>
    </lineage>
</organism>
<reference evidence="3" key="1">
    <citation type="journal article" date="2014" name="Int. J. Syst. Evol. Microbiol.">
        <title>Complete genome sequence of Corynebacterium casei LMG S-19264T (=DSM 44701T), isolated from a smear-ripened cheese.</title>
        <authorList>
            <consortium name="US DOE Joint Genome Institute (JGI-PGF)"/>
            <person name="Walter F."/>
            <person name="Albersmeier A."/>
            <person name="Kalinowski J."/>
            <person name="Ruckert C."/>
        </authorList>
    </citation>
    <scope>NUCLEOTIDE SEQUENCE</scope>
    <source>
        <strain evidence="3">JCM 3302</strain>
    </source>
</reference>
<feature type="compositionally biased region" description="Low complexity" evidence="1">
    <location>
        <begin position="38"/>
        <end position="54"/>
    </location>
</feature>
<keyword evidence="2" id="KW-0732">Signal</keyword>
<accession>A0A919DLD9</accession>
<reference evidence="3" key="2">
    <citation type="submission" date="2020-09" db="EMBL/GenBank/DDBJ databases">
        <authorList>
            <person name="Sun Q."/>
            <person name="Ohkuma M."/>
        </authorList>
    </citation>
    <scope>NUCLEOTIDE SEQUENCE</scope>
    <source>
        <strain evidence="3">JCM 3302</strain>
    </source>
</reference>
<evidence type="ECO:0000256" key="2">
    <source>
        <dbReference type="SAM" id="SignalP"/>
    </source>
</evidence>
<feature type="region of interest" description="Disordered" evidence="1">
    <location>
        <begin position="115"/>
        <end position="136"/>
    </location>
</feature>
<evidence type="ECO:0000313" key="4">
    <source>
        <dbReference type="Proteomes" id="UP000641386"/>
    </source>
</evidence>
<feature type="chain" id="PRO_5038424342" evidence="2">
    <location>
        <begin position="25"/>
        <end position="264"/>
    </location>
</feature>
<feature type="region of interest" description="Disordered" evidence="1">
    <location>
        <begin position="28"/>
        <end position="54"/>
    </location>
</feature>
<sequence length="264" mass="26794">MRTTVVRRTALVASAAALALFATACGGSSDGGDKGSDGKTAQADKTASAAPAAAKPLTAAELEKAALTQADVKSGKVVEKVPASDNVVQEKVTTDKAACAPLAYLQAGSYVGKPSATAKREWRGAPKRPAAGASDEEKLYAGMDAPQVLVTLASYENGGAEQAMKDIDAAVTACADGFSFAVGGEKTKNLKVTKTDTPQGADQAFALTTLVEFEEGVKAPVKGVVVRKGATLAYFPAVNIGAAAAGKDFPFPTDIVDAQLAKLN</sequence>
<proteinExistence type="predicted"/>
<evidence type="ECO:0000256" key="1">
    <source>
        <dbReference type="SAM" id="MobiDB-lite"/>
    </source>
</evidence>
<feature type="signal peptide" evidence="2">
    <location>
        <begin position="1"/>
        <end position="24"/>
    </location>
</feature>
<keyword evidence="3" id="KW-0449">Lipoprotein</keyword>
<protein>
    <submittedName>
        <fullName evidence="3">Lipoprotein</fullName>
    </submittedName>
</protein>